<organism evidence="2 3">
    <name type="scientific">Mucuna pruriens</name>
    <name type="common">Velvet bean</name>
    <name type="synonym">Dolichos pruriens</name>
    <dbReference type="NCBI Taxonomy" id="157652"/>
    <lineage>
        <taxon>Eukaryota</taxon>
        <taxon>Viridiplantae</taxon>
        <taxon>Streptophyta</taxon>
        <taxon>Embryophyta</taxon>
        <taxon>Tracheophyta</taxon>
        <taxon>Spermatophyta</taxon>
        <taxon>Magnoliopsida</taxon>
        <taxon>eudicotyledons</taxon>
        <taxon>Gunneridae</taxon>
        <taxon>Pentapetalae</taxon>
        <taxon>rosids</taxon>
        <taxon>fabids</taxon>
        <taxon>Fabales</taxon>
        <taxon>Fabaceae</taxon>
        <taxon>Papilionoideae</taxon>
        <taxon>50 kb inversion clade</taxon>
        <taxon>NPAAA clade</taxon>
        <taxon>indigoferoid/millettioid clade</taxon>
        <taxon>Phaseoleae</taxon>
        <taxon>Mucuna</taxon>
    </lineage>
</organism>
<evidence type="ECO:0000313" key="3">
    <source>
        <dbReference type="Proteomes" id="UP000257109"/>
    </source>
</evidence>
<reference evidence="2" key="1">
    <citation type="submission" date="2018-05" db="EMBL/GenBank/DDBJ databases">
        <title>Draft genome of Mucuna pruriens seed.</title>
        <authorList>
            <person name="Nnadi N.E."/>
            <person name="Vos R."/>
            <person name="Hasami M.H."/>
            <person name="Devisetty U.K."/>
            <person name="Aguiy J.C."/>
        </authorList>
    </citation>
    <scope>NUCLEOTIDE SEQUENCE [LARGE SCALE GENOMIC DNA]</scope>
    <source>
        <strain evidence="2">JCA_2017</strain>
    </source>
</reference>
<sequence>MAVSKTTQRLINFGRSWDLQTMISIANKTSKLGFIMKSRAPTTPNFFRCCGWLGAIKIFFVFTMLMYPCIGFKVKSQL</sequence>
<feature type="transmembrane region" description="Helical" evidence="1">
    <location>
        <begin position="46"/>
        <end position="67"/>
    </location>
</feature>
<dbReference type="Proteomes" id="UP000257109">
    <property type="component" value="Unassembled WGS sequence"/>
</dbReference>
<comment type="caution">
    <text evidence="2">The sequence shown here is derived from an EMBL/GenBank/DDBJ whole genome shotgun (WGS) entry which is preliminary data.</text>
</comment>
<keyword evidence="1" id="KW-0812">Transmembrane</keyword>
<name>A0A371E9E0_MUCPR</name>
<protein>
    <submittedName>
        <fullName evidence="2">Uncharacterized protein</fullName>
    </submittedName>
</protein>
<keyword evidence="1" id="KW-1133">Transmembrane helix</keyword>
<proteinExistence type="predicted"/>
<dbReference type="EMBL" id="QJKJ01015367">
    <property type="protein sequence ID" value="RDX62645.1"/>
    <property type="molecule type" value="Genomic_DNA"/>
</dbReference>
<dbReference type="AlphaFoldDB" id="A0A371E9E0"/>
<evidence type="ECO:0000313" key="2">
    <source>
        <dbReference type="EMBL" id="RDX62645.1"/>
    </source>
</evidence>
<keyword evidence="3" id="KW-1185">Reference proteome</keyword>
<evidence type="ECO:0000256" key="1">
    <source>
        <dbReference type="SAM" id="Phobius"/>
    </source>
</evidence>
<feature type="non-terminal residue" evidence="2">
    <location>
        <position position="1"/>
    </location>
</feature>
<accession>A0A371E9E0</accession>
<gene>
    <name evidence="2" type="ORF">CR513_59003</name>
</gene>
<keyword evidence="1" id="KW-0472">Membrane</keyword>